<evidence type="ECO:0000313" key="2">
    <source>
        <dbReference type="Proteomes" id="UP000650628"/>
    </source>
</evidence>
<reference evidence="1 2" key="1">
    <citation type="submission" date="2021-01" db="EMBL/GenBank/DDBJ databases">
        <title>Whole genome shotgun sequence of Planotetraspora mira NBRC 15435.</title>
        <authorList>
            <person name="Komaki H."/>
            <person name="Tamura T."/>
        </authorList>
    </citation>
    <scope>NUCLEOTIDE SEQUENCE [LARGE SCALE GENOMIC DNA]</scope>
    <source>
        <strain evidence="1 2">NBRC 15435</strain>
    </source>
</reference>
<organism evidence="1 2">
    <name type="scientific">Planotetraspora mira</name>
    <dbReference type="NCBI Taxonomy" id="58121"/>
    <lineage>
        <taxon>Bacteria</taxon>
        <taxon>Bacillati</taxon>
        <taxon>Actinomycetota</taxon>
        <taxon>Actinomycetes</taxon>
        <taxon>Streptosporangiales</taxon>
        <taxon>Streptosporangiaceae</taxon>
        <taxon>Planotetraspora</taxon>
    </lineage>
</organism>
<dbReference type="Proteomes" id="UP000650628">
    <property type="component" value="Unassembled WGS sequence"/>
</dbReference>
<gene>
    <name evidence="1" type="ORF">Pmi06nite_57760</name>
</gene>
<name>A0A8J3TU70_9ACTN</name>
<comment type="caution">
    <text evidence="1">The sequence shown here is derived from an EMBL/GenBank/DDBJ whole genome shotgun (WGS) entry which is preliminary data.</text>
</comment>
<dbReference type="EMBL" id="BOOO01000034">
    <property type="protein sequence ID" value="GII32334.1"/>
    <property type="molecule type" value="Genomic_DNA"/>
</dbReference>
<proteinExistence type="predicted"/>
<dbReference type="AlphaFoldDB" id="A0A8J3TU70"/>
<accession>A0A8J3TU70</accession>
<keyword evidence="2" id="KW-1185">Reference proteome</keyword>
<protein>
    <submittedName>
        <fullName evidence="1">Uncharacterized protein</fullName>
    </submittedName>
</protein>
<evidence type="ECO:0000313" key="1">
    <source>
        <dbReference type="EMBL" id="GII32334.1"/>
    </source>
</evidence>
<sequence length="103" mass="11285">MMLLARLGSPAECAARRPVKYQRWALPSSPASCAVQPDVCASWPRFWPTTTGAPLLGWVTMVNGTVEPGFEQVRDVFADVPCYPGMTTSFGREAVLEARQLRA</sequence>